<feature type="transmembrane region" description="Helical" evidence="2">
    <location>
        <begin position="313"/>
        <end position="333"/>
    </location>
</feature>
<proteinExistence type="predicted"/>
<feature type="transmembrane region" description="Helical" evidence="2">
    <location>
        <begin position="274"/>
        <end position="292"/>
    </location>
</feature>
<organism evidence="3 4">
    <name type="scientific">Tenacibaculum geojense</name>
    <dbReference type="NCBI Taxonomy" id="915352"/>
    <lineage>
        <taxon>Bacteria</taxon>
        <taxon>Pseudomonadati</taxon>
        <taxon>Bacteroidota</taxon>
        <taxon>Flavobacteriia</taxon>
        <taxon>Flavobacteriales</taxon>
        <taxon>Flavobacteriaceae</taxon>
        <taxon>Tenacibaculum</taxon>
    </lineage>
</organism>
<feature type="transmembrane region" description="Helical" evidence="2">
    <location>
        <begin position="453"/>
        <end position="477"/>
    </location>
</feature>
<protein>
    <submittedName>
        <fullName evidence="3">Quinol:cytochrome C oxidoreductase</fullName>
    </submittedName>
</protein>
<accession>A0ABW3JP19</accession>
<keyword evidence="2" id="KW-0812">Transmembrane</keyword>
<dbReference type="Proteomes" id="UP001597062">
    <property type="component" value="Unassembled WGS sequence"/>
</dbReference>
<dbReference type="EMBL" id="JBHTJR010000019">
    <property type="protein sequence ID" value="MFD0992202.1"/>
    <property type="molecule type" value="Genomic_DNA"/>
</dbReference>
<feature type="region of interest" description="Disordered" evidence="1">
    <location>
        <begin position="44"/>
        <end position="133"/>
    </location>
</feature>
<feature type="transmembrane region" description="Helical" evidence="2">
    <location>
        <begin position="219"/>
        <end position="239"/>
    </location>
</feature>
<dbReference type="RefSeq" id="WP_386105250.1">
    <property type="nucleotide sequence ID" value="NZ_JBHTJR010000019.1"/>
</dbReference>
<sequence>MYQFSGKLKMLALALIVIGAVGTAISFLSAPKTIEDAKDILAAQHAHHGASHGNDHASEGSHDSHAEEVKHEVKEHVEATHQKDSTHTQETSGHATDSTVVSHEEVAHTADSVSHQEESHAALMSDSTKVGSHNDHEVKEAHATVAHDTHAADSHGSDEDHHAEHALHQMQNRPWSAFYVAMLFFLGITLLVLAFYAAQRVAQAGWSVVLFRVMEAISANLHYVSIFMLVFLIATFAHMNHLFSWMGEGVVDPTSPNYDAIVDGKKWWLNTPGWLIRSIFYLTGWNAYRFFIRKNSIQQDNGDLKLHKKNYNMSVIFIVFFLVTESMASWDWIMGLDPHWFSTLFGWYVLATFLVCAVTVVAMVTIYLRSKGHLPFVNDSHIHDLAKFMFGFSVFWTYLWFAQFMLIWYADMPEETTYYLARFNEYKLPFIGMVALNFVFPVLLLINSDFKSIPWFVVLGGIVILVGHYVDLFVMIMPGTVGAYWGLGIGEISAFLLFLGIFIYATFSAFAKANPLAKGNPFVHESETHHYYIIEHRGEENSHH</sequence>
<feature type="transmembrane region" description="Helical" evidence="2">
    <location>
        <begin position="388"/>
        <end position="408"/>
    </location>
</feature>
<dbReference type="PANTHER" id="PTHR43044">
    <property type="match status" value="1"/>
</dbReference>
<evidence type="ECO:0000256" key="1">
    <source>
        <dbReference type="SAM" id="MobiDB-lite"/>
    </source>
</evidence>
<evidence type="ECO:0000313" key="4">
    <source>
        <dbReference type="Proteomes" id="UP001597062"/>
    </source>
</evidence>
<feature type="compositionally biased region" description="Basic and acidic residues" evidence="1">
    <location>
        <begin position="102"/>
        <end position="120"/>
    </location>
</feature>
<feature type="transmembrane region" description="Helical" evidence="2">
    <location>
        <begin position="345"/>
        <end position="368"/>
    </location>
</feature>
<keyword evidence="2" id="KW-1133">Transmembrane helix</keyword>
<feature type="compositionally biased region" description="Basic and acidic residues" evidence="1">
    <location>
        <begin position="53"/>
        <end position="87"/>
    </location>
</feature>
<name>A0ABW3JP19_9FLAO</name>
<feature type="transmembrane region" description="Helical" evidence="2">
    <location>
        <begin position="428"/>
        <end position="446"/>
    </location>
</feature>
<keyword evidence="4" id="KW-1185">Reference proteome</keyword>
<dbReference type="PANTHER" id="PTHR43044:SF1">
    <property type="entry name" value="QUINOL:CYTOCHROME C OXIDOREDUCTASE QUINONE-BINDING SUBUNIT 2"/>
    <property type="match status" value="1"/>
</dbReference>
<keyword evidence="2" id="KW-0472">Membrane</keyword>
<gene>
    <name evidence="3" type="ORF">ACFQ1U_03205</name>
</gene>
<comment type="caution">
    <text evidence="3">The sequence shown here is derived from an EMBL/GenBank/DDBJ whole genome shotgun (WGS) entry which is preliminary data.</text>
</comment>
<feature type="compositionally biased region" description="Polar residues" evidence="1">
    <location>
        <begin position="88"/>
        <end position="101"/>
    </location>
</feature>
<reference evidence="4" key="1">
    <citation type="journal article" date="2019" name="Int. J. Syst. Evol. Microbiol.">
        <title>The Global Catalogue of Microorganisms (GCM) 10K type strain sequencing project: providing services to taxonomists for standard genome sequencing and annotation.</title>
        <authorList>
            <consortium name="The Broad Institute Genomics Platform"/>
            <consortium name="The Broad Institute Genome Sequencing Center for Infectious Disease"/>
            <person name="Wu L."/>
            <person name="Ma J."/>
        </authorList>
    </citation>
    <scope>NUCLEOTIDE SEQUENCE [LARGE SCALE GENOMIC DNA]</scope>
    <source>
        <strain evidence="4">CCUG 60527</strain>
    </source>
</reference>
<feature type="transmembrane region" description="Helical" evidence="2">
    <location>
        <begin position="177"/>
        <end position="198"/>
    </location>
</feature>
<evidence type="ECO:0000313" key="3">
    <source>
        <dbReference type="EMBL" id="MFD0992202.1"/>
    </source>
</evidence>
<evidence type="ECO:0000256" key="2">
    <source>
        <dbReference type="SAM" id="Phobius"/>
    </source>
</evidence>
<feature type="transmembrane region" description="Helical" evidence="2">
    <location>
        <begin position="483"/>
        <end position="507"/>
    </location>
</feature>